<evidence type="ECO:0000256" key="8">
    <source>
        <dbReference type="ARBA" id="ARBA00022989"/>
    </source>
</evidence>
<dbReference type="PANTHER" id="PTHR33909:SF1">
    <property type="entry name" value="SEC TRANSLOCON ACCESSORY COMPLEX SUBUNIT YAJC"/>
    <property type="match status" value="1"/>
</dbReference>
<keyword evidence="6 11" id="KW-0812">Transmembrane</keyword>
<dbReference type="RefSeq" id="WP_099019106.1">
    <property type="nucleotide sequence ID" value="NZ_NIHB01000002.1"/>
</dbReference>
<organism evidence="12 13">
    <name type="scientific">Marinicella litoralis</name>
    <dbReference type="NCBI Taxonomy" id="644220"/>
    <lineage>
        <taxon>Bacteria</taxon>
        <taxon>Pseudomonadati</taxon>
        <taxon>Pseudomonadota</taxon>
        <taxon>Gammaproteobacteria</taxon>
        <taxon>Lysobacterales</taxon>
        <taxon>Marinicellaceae</taxon>
        <taxon>Marinicella</taxon>
    </lineage>
</organism>
<protein>
    <recommendedName>
        <fullName evidence="3">Sec translocon accessory complex subunit YajC</fullName>
    </recommendedName>
</protein>
<keyword evidence="13" id="KW-1185">Reference proteome</keyword>
<dbReference type="PANTHER" id="PTHR33909">
    <property type="entry name" value="SEC TRANSLOCON ACCESSORY COMPLEX SUBUNIT YAJC"/>
    <property type="match status" value="1"/>
</dbReference>
<dbReference type="GO" id="GO:0015031">
    <property type="term" value="P:protein transport"/>
    <property type="evidence" value="ECO:0007669"/>
    <property type="project" value="UniProtKB-KW"/>
</dbReference>
<sequence>MNFFISDAMAQSGDAAANPMGSFIFIGVFFVIMYFMLIRPQQKRMKAHNEMVTALGVGDEVITNGGTLGAIVAVDESFIKIEIAPSIEIHVQRSAVAKVLPKGTIKSLK</sequence>
<dbReference type="Pfam" id="PF02699">
    <property type="entry name" value="YajC"/>
    <property type="match status" value="1"/>
</dbReference>
<dbReference type="AlphaFoldDB" id="A0A4R6XRU3"/>
<evidence type="ECO:0000256" key="11">
    <source>
        <dbReference type="SAM" id="Phobius"/>
    </source>
</evidence>
<comment type="similarity">
    <text evidence="2">Belongs to the YajC family.</text>
</comment>
<keyword evidence="9" id="KW-0811">Translocation</keyword>
<keyword evidence="7" id="KW-0653">Protein transport</keyword>
<accession>A0A4R6XRU3</accession>
<dbReference type="EMBL" id="SNZB01000002">
    <property type="protein sequence ID" value="TDR22466.1"/>
    <property type="molecule type" value="Genomic_DNA"/>
</dbReference>
<keyword evidence="10 11" id="KW-0472">Membrane</keyword>
<dbReference type="NCBIfam" id="TIGR00739">
    <property type="entry name" value="yajC"/>
    <property type="match status" value="1"/>
</dbReference>
<evidence type="ECO:0000256" key="3">
    <source>
        <dbReference type="ARBA" id="ARBA00014962"/>
    </source>
</evidence>
<dbReference type="Proteomes" id="UP000295724">
    <property type="component" value="Unassembled WGS sequence"/>
</dbReference>
<comment type="caution">
    <text evidence="12">The sequence shown here is derived from an EMBL/GenBank/DDBJ whole genome shotgun (WGS) entry which is preliminary data.</text>
</comment>
<name>A0A4R6XRU3_9GAMM</name>
<proteinExistence type="inferred from homology"/>
<dbReference type="GO" id="GO:0005886">
    <property type="term" value="C:plasma membrane"/>
    <property type="evidence" value="ECO:0007669"/>
    <property type="project" value="UniProtKB-SubCell"/>
</dbReference>
<evidence type="ECO:0000256" key="10">
    <source>
        <dbReference type="ARBA" id="ARBA00023136"/>
    </source>
</evidence>
<comment type="subcellular location">
    <subcellularLocation>
        <location evidence="1">Cell membrane</location>
        <topology evidence="1">Single-pass membrane protein</topology>
    </subcellularLocation>
</comment>
<evidence type="ECO:0000256" key="5">
    <source>
        <dbReference type="ARBA" id="ARBA00022475"/>
    </source>
</evidence>
<evidence type="ECO:0000256" key="9">
    <source>
        <dbReference type="ARBA" id="ARBA00023010"/>
    </source>
</evidence>
<keyword evidence="5" id="KW-1003">Cell membrane</keyword>
<evidence type="ECO:0000256" key="7">
    <source>
        <dbReference type="ARBA" id="ARBA00022927"/>
    </source>
</evidence>
<evidence type="ECO:0000313" key="13">
    <source>
        <dbReference type="Proteomes" id="UP000295724"/>
    </source>
</evidence>
<gene>
    <name evidence="12" type="ORF">C8D91_0957</name>
</gene>
<evidence type="ECO:0000256" key="2">
    <source>
        <dbReference type="ARBA" id="ARBA00006742"/>
    </source>
</evidence>
<evidence type="ECO:0000313" key="12">
    <source>
        <dbReference type="EMBL" id="TDR22466.1"/>
    </source>
</evidence>
<keyword evidence="4" id="KW-0813">Transport</keyword>
<keyword evidence="8 11" id="KW-1133">Transmembrane helix</keyword>
<dbReference type="OrthoDB" id="9811406at2"/>
<dbReference type="PRINTS" id="PR01853">
    <property type="entry name" value="YAJCTRNLCASE"/>
</dbReference>
<dbReference type="SMART" id="SM01323">
    <property type="entry name" value="YajC"/>
    <property type="match status" value="1"/>
</dbReference>
<dbReference type="InterPro" id="IPR003849">
    <property type="entry name" value="Preprotein_translocase_YajC"/>
</dbReference>
<feature type="transmembrane region" description="Helical" evidence="11">
    <location>
        <begin position="20"/>
        <end position="38"/>
    </location>
</feature>
<reference evidence="12 13" key="1">
    <citation type="submission" date="2019-03" db="EMBL/GenBank/DDBJ databases">
        <title>Genomic Encyclopedia of Type Strains, Phase IV (KMG-IV): sequencing the most valuable type-strain genomes for metagenomic binning, comparative biology and taxonomic classification.</title>
        <authorList>
            <person name="Goeker M."/>
        </authorList>
    </citation>
    <scope>NUCLEOTIDE SEQUENCE [LARGE SCALE GENOMIC DNA]</scope>
    <source>
        <strain evidence="12 13">DSM 25488</strain>
    </source>
</reference>
<evidence type="ECO:0000256" key="1">
    <source>
        <dbReference type="ARBA" id="ARBA00004162"/>
    </source>
</evidence>
<evidence type="ECO:0000256" key="6">
    <source>
        <dbReference type="ARBA" id="ARBA00022692"/>
    </source>
</evidence>
<evidence type="ECO:0000256" key="4">
    <source>
        <dbReference type="ARBA" id="ARBA00022448"/>
    </source>
</evidence>